<organism evidence="1 2">
    <name type="scientific">Plasmopara halstedii</name>
    <name type="common">Downy mildew of sunflower</name>
    <dbReference type="NCBI Taxonomy" id="4781"/>
    <lineage>
        <taxon>Eukaryota</taxon>
        <taxon>Sar</taxon>
        <taxon>Stramenopiles</taxon>
        <taxon>Oomycota</taxon>
        <taxon>Peronosporomycetes</taxon>
        <taxon>Peronosporales</taxon>
        <taxon>Peronosporaceae</taxon>
        <taxon>Plasmopara</taxon>
    </lineage>
</organism>
<accession>A0A0P1APB2</accession>
<name>A0A0P1APB2_PLAHL</name>
<dbReference type="EMBL" id="CCYD01000653">
    <property type="protein sequence ID" value="CEG43015.1"/>
    <property type="molecule type" value="Genomic_DNA"/>
</dbReference>
<reference evidence="2" key="1">
    <citation type="submission" date="2014-09" db="EMBL/GenBank/DDBJ databases">
        <authorList>
            <person name="Sharma Rahul"/>
            <person name="Thines Marco"/>
        </authorList>
    </citation>
    <scope>NUCLEOTIDE SEQUENCE [LARGE SCALE GENOMIC DNA]</scope>
</reference>
<sequence>MRFGIENSTDVVDGLGPKIFHKWGVVNAPEEMVGSQPERLSSTEQYRGILKFDTNGVLLCVHLPLDSK</sequence>
<evidence type="ECO:0000313" key="1">
    <source>
        <dbReference type="EMBL" id="CEG43015.1"/>
    </source>
</evidence>
<dbReference type="Proteomes" id="UP000054928">
    <property type="component" value="Unassembled WGS sequence"/>
</dbReference>
<dbReference type="RefSeq" id="XP_024579384.1">
    <property type="nucleotide sequence ID" value="XM_024728960.1"/>
</dbReference>
<protein>
    <submittedName>
        <fullName evidence="1">Uncharacterized protein</fullName>
    </submittedName>
</protein>
<proteinExistence type="predicted"/>
<keyword evidence="2" id="KW-1185">Reference proteome</keyword>
<dbReference type="AlphaFoldDB" id="A0A0P1APB2"/>
<dbReference type="GeneID" id="36408295"/>
<evidence type="ECO:0000313" key="2">
    <source>
        <dbReference type="Proteomes" id="UP000054928"/>
    </source>
</evidence>